<dbReference type="CDD" id="cd07816">
    <property type="entry name" value="Bet_v1-like"/>
    <property type="match status" value="1"/>
</dbReference>
<dbReference type="EMBL" id="JAUJYO010000005">
    <property type="protein sequence ID" value="KAK1316153.1"/>
    <property type="molecule type" value="Genomic_DNA"/>
</dbReference>
<proteinExistence type="inferred from homology"/>
<evidence type="ECO:0000313" key="3">
    <source>
        <dbReference type="EMBL" id="KAK1316153.1"/>
    </source>
</evidence>
<name>A0AAV9ER05_ACOCL</name>
<evidence type="ECO:0000313" key="4">
    <source>
        <dbReference type="Proteomes" id="UP001180020"/>
    </source>
</evidence>
<keyword evidence="4" id="KW-1185">Reference proteome</keyword>
<dbReference type="PANTHER" id="PTHR31907">
    <property type="entry name" value="MLP-LIKE PROTEIN 423"/>
    <property type="match status" value="1"/>
</dbReference>
<reference evidence="3" key="1">
    <citation type="journal article" date="2023" name="Nat. Commun.">
        <title>Diploid and tetraploid genomes of Acorus and the evolution of monocots.</title>
        <authorList>
            <person name="Ma L."/>
            <person name="Liu K.W."/>
            <person name="Li Z."/>
            <person name="Hsiao Y.Y."/>
            <person name="Qi Y."/>
            <person name="Fu T."/>
            <person name="Tang G.D."/>
            <person name="Zhang D."/>
            <person name="Sun W.H."/>
            <person name="Liu D.K."/>
            <person name="Li Y."/>
            <person name="Chen G.Z."/>
            <person name="Liu X.D."/>
            <person name="Liao X.Y."/>
            <person name="Jiang Y.T."/>
            <person name="Yu X."/>
            <person name="Hao Y."/>
            <person name="Huang J."/>
            <person name="Zhao X.W."/>
            <person name="Ke S."/>
            <person name="Chen Y.Y."/>
            <person name="Wu W.L."/>
            <person name="Hsu J.L."/>
            <person name="Lin Y.F."/>
            <person name="Huang M.D."/>
            <person name="Li C.Y."/>
            <person name="Huang L."/>
            <person name="Wang Z.W."/>
            <person name="Zhao X."/>
            <person name="Zhong W.Y."/>
            <person name="Peng D.H."/>
            <person name="Ahmad S."/>
            <person name="Lan S."/>
            <person name="Zhang J.S."/>
            <person name="Tsai W.C."/>
            <person name="Van de Peer Y."/>
            <person name="Liu Z.J."/>
        </authorList>
    </citation>
    <scope>NUCLEOTIDE SEQUENCE</scope>
    <source>
        <strain evidence="3">CP</strain>
    </source>
</reference>
<dbReference type="AlphaFoldDB" id="A0AAV9ER05"/>
<evidence type="ECO:0000259" key="2">
    <source>
        <dbReference type="SMART" id="SM01037"/>
    </source>
</evidence>
<dbReference type="InterPro" id="IPR051761">
    <property type="entry name" value="MLP-like_ligand-binding"/>
</dbReference>
<dbReference type="Pfam" id="PF00407">
    <property type="entry name" value="Bet_v_1"/>
    <property type="match status" value="1"/>
</dbReference>
<accession>A0AAV9ER05</accession>
<protein>
    <recommendedName>
        <fullName evidence="2">Bet v I/Major latex protein domain-containing protein</fullName>
    </recommendedName>
</protein>
<comment type="caution">
    <text evidence="3">The sequence shown here is derived from an EMBL/GenBank/DDBJ whole genome shotgun (WGS) entry which is preliminary data.</text>
</comment>
<gene>
    <name evidence="3" type="ORF">QJS10_CPA05g01915</name>
</gene>
<dbReference type="GO" id="GO:0038023">
    <property type="term" value="F:signaling receptor activity"/>
    <property type="evidence" value="ECO:0007669"/>
    <property type="project" value="InterPro"/>
</dbReference>
<dbReference type="InterPro" id="IPR024949">
    <property type="entry name" value="Bet_v_I_allergen"/>
</dbReference>
<reference evidence="3" key="2">
    <citation type="submission" date="2023-06" db="EMBL/GenBank/DDBJ databases">
        <authorList>
            <person name="Ma L."/>
            <person name="Liu K.-W."/>
            <person name="Li Z."/>
            <person name="Hsiao Y.-Y."/>
            <person name="Qi Y."/>
            <person name="Fu T."/>
            <person name="Tang G."/>
            <person name="Zhang D."/>
            <person name="Sun W.-H."/>
            <person name="Liu D.-K."/>
            <person name="Li Y."/>
            <person name="Chen G.-Z."/>
            <person name="Liu X.-D."/>
            <person name="Liao X.-Y."/>
            <person name="Jiang Y.-T."/>
            <person name="Yu X."/>
            <person name="Hao Y."/>
            <person name="Huang J."/>
            <person name="Zhao X.-W."/>
            <person name="Ke S."/>
            <person name="Chen Y.-Y."/>
            <person name="Wu W.-L."/>
            <person name="Hsu J.-L."/>
            <person name="Lin Y.-F."/>
            <person name="Huang M.-D."/>
            <person name="Li C.-Y."/>
            <person name="Huang L."/>
            <person name="Wang Z.-W."/>
            <person name="Zhao X."/>
            <person name="Zhong W.-Y."/>
            <person name="Peng D.-H."/>
            <person name="Ahmad S."/>
            <person name="Lan S."/>
            <person name="Zhang J.-S."/>
            <person name="Tsai W.-C."/>
            <person name="Van De Peer Y."/>
            <person name="Liu Z.-J."/>
        </authorList>
    </citation>
    <scope>NUCLEOTIDE SEQUENCE</scope>
    <source>
        <strain evidence="3">CP</strain>
        <tissue evidence="3">Leaves</tissue>
    </source>
</reference>
<dbReference type="InterPro" id="IPR023393">
    <property type="entry name" value="START-like_dom_sf"/>
</dbReference>
<dbReference type="SMART" id="SM01037">
    <property type="entry name" value="Bet_v_1"/>
    <property type="match status" value="1"/>
</dbReference>
<dbReference type="InterPro" id="IPR000916">
    <property type="entry name" value="Bet_v_I/MLP"/>
</dbReference>
<evidence type="ECO:0000256" key="1">
    <source>
        <dbReference type="ARBA" id="ARBA00009744"/>
    </source>
</evidence>
<feature type="domain" description="Bet v I/Major latex protein" evidence="2">
    <location>
        <begin position="1"/>
        <end position="152"/>
    </location>
</feature>
<dbReference type="SUPFAM" id="SSF55961">
    <property type="entry name" value="Bet v1-like"/>
    <property type="match status" value="1"/>
</dbReference>
<sequence length="152" mass="16901">MVGKLELEVVMKSSADKFWGAIRNSSELFPKILPEQFKSIEVVEGDGQSVGSVRLVQYAEGVPIVTFTKEKLEIADEENKTVSYTVIDGELATLFKSFKATLQVVPLPQGEGALVKWNIEYDKASDEVPDPNLVQETAKKTFTDLDDYLLNN</sequence>
<dbReference type="GO" id="GO:0004864">
    <property type="term" value="F:protein phosphatase inhibitor activity"/>
    <property type="evidence" value="ECO:0007669"/>
    <property type="project" value="InterPro"/>
</dbReference>
<comment type="similarity">
    <text evidence="1">Belongs to the BetVI family.</text>
</comment>
<dbReference type="Gene3D" id="3.30.530.20">
    <property type="match status" value="1"/>
</dbReference>
<dbReference type="GO" id="GO:0010427">
    <property type="term" value="F:abscisic acid binding"/>
    <property type="evidence" value="ECO:0007669"/>
    <property type="project" value="InterPro"/>
</dbReference>
<dbReference type="GO" id="GO:0006952">
    <property type="term" value="P:defense response"/>
    <property type="evidence" value="ECO:0007669"/>
    <property type="project" value="InterPro"/>
</dbReference>
<dbReference type="PRINTS" id="PR00634">
    <property type="entry name" value="BETALLERGEN"/>
</dbReference>
<dbReference type="Proteomes" id="UP001180020">
    <property type="component" value="Unassembled WGS sequence"/>
</dbReference>
<organism evidence="3 4">
    <name type="scientific">Acorus calamus</name>
    <name type="common">Sweet flag</name>
    <dbReference type="NCBI Taxonomy" id="4465"/>
    <lineage>
        <taxon>Eukaryota</taxon>
        <taxon>Viridiplantae</taxon>
        <taxon>Streptophyta</taxon>
        <taxon>Embryophyta</taxon>
        <taxon>Tracheophyta</taxon>
        <taxon>Spermatophyta</taxon>
        <taxon>Magnoliopsida</taxon>
        <taxon>Liliopsida</taxon>
        <taxon>Acoraceae</taxon>
        <taxon>Acorus</taxon>
    </lineage>
</organism>
<dbReference type="GO" id="GO:0009738">
    <property type="term" value="P:abscisic acid-activated signaling pathway"/>
    <property type="evidence" value="ECO:0007669"/>
    <property type="project" value="InterPro"/>
</dbReference>
<dbReference type="FunFam" id="3.30.530.20:FF:000007">
    <property type="entry name" value="Major pollen allergen Bet v 1-A"/>
    <property type="match status" value="1"/>
</dbReference>